<feature type="signal peptide" evidence="1">
    <location>
        <begin position="1"/>
        <end position="15"/>
    </location>
</feature>
<proteinExistence type="predicted"/>
<name>A0ABN9T7Z3_9DINO</name>
<feature type="chain" id="PRO_5047356468" evidence="1">
    <location>
        <begin position="16"/>
        <end position="103"/>
    </location>
</feature>
<protein>
    <submittedName>
        <fullName evidence="2">Uncharacterized protein</fullName>
    </submittedName>
</protein>
<sequence length="103" mass="10565">MSLFLAIPGLLGLHGLPGLDESLSRRGCLVAHLPVSLSTPTVLSPGEILPGCNDAFLAFLPKGALEVNLVRAPENARLLALGGCDCKIIAAHLSSLSVIMPAA</sequence>
<keyword evidence="1" id="KW-0732">Signal</keyword>
<comment type="caution">
    <text evidence="2">The sequence shown here is derived from an EMBL/GenBank/DDBJ whole genome shotgun (WGS) entry which is preliminary data.</text>
</comment>
<accession>A0ABN9T7Z3</accession>
<dbReference type="Proteomes" id="UP001189429">
    <property type="component" value="Unassembled WGS sequence"/>
</dbReference>
<evidence type="ECO:0000256" key="1">
    <source>
        <dbReference type="SAM" id="SignalP"/>
    </source>
</evidence>
<evidence type="ECO:0000313" key="2">
    <source>
        <dbReference type="EMBL" id="CAK0841187.1"/>
    </source>
</evidence>
<keyword evidence="3" id="KW-1185">Reference proteome</keyword>
<dbReference type="EMBL" id="CAUYUJ010014436">
    <property type="protein sequence ID" value="CAK0841187.1"/>
    <property type="molecule type" value="Genomic_DNA"/>
</dbReference>
<evidence type="ECO:0000313" key="3">
    <source>
        <dbReference type="Proteomes" id="UP001189429"/>
    </source>
</evidence>
<reference evidence="2" key="1">
    <citation type="submission" date="2023-10" db="EMBL/GenBank/DDBJ databases">
        <authorList>
            <person name="Chen Y."/>
            <person name="Shah S."/>
            <person name="Dougan E. K."/>
            <person name="Thang M."/>
            <person name="Chan C."/>
        </authorList>
    </citation>
    <scope>NUCLEOTIDE SEQUENCE [LARGE SCALE GENOMIC DNA]</scope>
</reference>
<organism evidence="2 3">
    <name type="scientific">Prorocentrum cordatum</name>
    <dbReference type="NCBI Taxonomy" id="2364126"/>
    <lineage>
        <taxon>Eukaryota</taxon>
        <taxon>Sar</taxon>
        <taxon>Alveolata</taxon>
        <taxon>Dinophyceae</taxon>
        <taxon>Prorocentrales</taxon>
        <taxon>Prorocentraceae</taxon>
        <taxon>Prorocentrum</taxon>
    </lineage>
</organism>
<gene>
    <name evidence="2" type="ORF">PCOR1329_LOCUS36460</name>
</gene>